<keyword evidence="3" id="KW-0805">Transcription regulation</keyword>
<accession>A0A0R3TC99</accession>
<reference evidence="7 8" key="2">
    <citation type="submission" date="2018-11" db="EMBL/GenBank/DDBJ databases">
        <authorList>
            <consortium name="Pathogen Informatics"/>
        </authorList>
    </citation>
    <scope>NUCLEOTIDE SEQUENCE [LARGE SCALE GENOMIC DNA]</scope>
</reference>
<keyword evidence="4" id="KW-0238">DNA-binding</keyword>
<evidence type="ECO:0000256" key="4">
    <source>
        <dbReference type="ARBA" id="ARBA00023125"/>
    </source>
</evidence>
<protein>
    <submittedName>
        <fullName evidence="9">BZIP domain-containing protein</fullName>
    </submittedName>
</protein>
<keyword evidence="8" id="KW-1185">Reference proteome</keyword>
<evidence type="ECO:0000313" key="7">
    <source>
        <dbReference type="EMBL" id="VDO00546.1"/>
    </source>
</evidence>
<dbReference type="GO" id="GO:0030968">
    <property type="term" value="P:endoplasmic reticulum unfolded protein response"/>
    <property type="evidence" value="ECO:0007669"/>
    <property type="project" value="TreeGrafter"/>
</dbReference>
<dbReference type="STRING" id="102285.A0A0R3TC99"/>
<keyword evidence="6" id="KW-0539">Nucleus</keyword>
<organism evidence="9">
    <name type="scientific">Rodentolepis nana</name>
    <name type="common">Dwarf tapeworm</name>
    <name type="synonym">Hymenolepis nana</name>
    <dbReference type="NCBI Taxonomy" id="102285"/>
    <lineage>
        <taxon>Eukaryota</taxon>
        <taxon>Metazoa</taxon>
        <taxon>Spiralia</taxon>
        <taxon>Lophotrochozoa</taxon>
        <taxon>Platyhelminthes</taxon>
        <taxon>Cestoda</taxon>
        <taxon>Eucestoda</taxon>
        <taxon>Cyclophyllidea</taxon>
        <taxon>Hymenolepididae</taxon>
        <taxon>Rodentolepis</taxon>
    </lineage>
</organism>
<gene>
    <name evidence="7" type="ORF">HNAJ_LOCUS4686</name>
</gene>
<dbReference type="Proteomes" id="UP000278807">
    <property type="component" value="Unassembled WGS sequence"/>
</dbReference>
<evidence type="ECO:0000256" key="5">
    <source>
        <dbReference type="ARBA" id="ARBA00023163"/>
    </source>
</evidence>
<keyword evidence="5" id="KW-0804">Transcription</keyword>
<dbReference type="GO" id="GO:0000978">
    <property type="term" value="F:RNA polymerase II cis-regulatory region sequence-specific DNA binding"/>
    <property type="evidence" value="ECO:0007669"/>
    <property type="project" value="TreeGrafter"/>
</dbReference>
<dbReference type="PANTHER" id="PTHR46164:SF3">
    <property type="entry name" value="ATF6, ISOFORM C"/>
    <property type="match status" value="1"/>
</dbReference>
<dbReference type="GO" id="GO:0005634">
    <property type="term" value="C:nucleus"/>
    <property type="evidence" value="ECO:0007669"/>
    <property type="project" value="TreeGrafter"/>
</dbReference>
<proteinExistence type="inferred from homology"/>
<evidence type="ECO:0000256" key="1">
    <source>
        <dbReference type="ARBA" id="ARBA00004167"/>
    </source>
</evidence>
<evidence type="ECO:0000313" key="9">
    <source>
        <dbReference type="WBParaSite" id="HNAJ_0000468801-mRNA-1"/>
    </source>
</evidence>
<dbReference type="OrthoDB" id="644067at2759"/>
<dbReference type="InterPro" id="IPR051882">
    <property type="entry name" value="ATF_bZIP_TF"/>
</dbReference>
<dbReference type="PANTHER" id="PTHR46164">
    <property type="entry name" value="ATF6, ISOFORM C"/>
    <property type="match status" value="1"/>
</dbReference>
<dbReference type="GO" id="GO:0016020">
    <property type="term" value="C:membrane"/>
    <property type="evidence" value="ECO:0007669"/>
    <property type="project" value="UniProtKB-SubCell"/>
</dbReference>
<dbReference type="WBParaSite" id="HNAJ_0000468801-mRNA-1">
    <property type="protein sequence ID" value="HNAJ_0000468801-mRNA-1"/>
    <property type="gene ID" value="HNAJ_0000468801"/>
</dbReference>
<dbReference type="EMBL" id="UZAE01003494">
    <property type="protein sequence ID" value="VDO00546.1"/>
    <property type="molecule type" value="Genomic_DNA"/>
</dbReference>
<evidence type="ECO:0000313" key="8">
    <source>
        <dbReference type="Proteomes" id="UP000278807"/>
    </source>
</evidence>
<evidence type="ECO:0000256" key="6">
    <source>
        <dbReference type="ARBA" id="ARBA00023242"/>
    </source>
</evidence>
<comment type="similarity">
    <text evidence="2">Belongs to the bZIP family. ATF subfamily.</text>
</comment>
<comment type="subcellular location">
    <subcellularLocation>
        <location evidence="1">Membrane</location>
        <topology evidence="1">Single-pass membrane protein</topology>
    </subcellularLocation>
</comment>
<evidence type="ECO:0000256" key="2">
    <source>
        <dbReference type="ARBA" id="ARBA00009050"/>
    </source>
</evidence>
<dbReference type="AlphaFoldDB" id="A0A0R3TC99"/>
<sequence length="362" mass="39764">MLSDVDFSDETLSFAFDGSNDEIFNFEMPNMLEDINFDNLNLPDEVLGENILDTSDSDSGISNHGDKHPFLCDVELGNVDVPESTFSSEMSFLPSATTVNSDAVDSVLSNNASYSQSQRKRPRPQEPLITGFAPVTSRQISSSSFGVSRTISVGSVPPKLEPQNFTSTIHQIPASQTKSGEIINHHLPPKMPRILSRGQSGVSRFMVASSNQPTFVQPTPFSYTATPTVNISKQEIADSSGAATACISDPQQQQQKPHLLPSVVSLPVIDDLTFSNSFHVISPPTETESIEKLVKKQERMIKNRQAACLSRLRKKEARNYPPPPYPHIYMSTILFCMFIIEKGAAHKGGGFILTSVLPNLFR</sequence>
<dbReference type="GO" id="GO:0000981">
    <property type="term" value="F:DNA-binding transcription factor activity, RNA polymerase II-specific"/>
    <property type="evidence" value="ECO:0007669"/>
    <property type="project" value="TreeGrafter"/>
</dbReference>
<reference evidence="9" key="1">
    <citation type="submission" date="2017-02" db="UniProtKB">
        <authorList>
            <consortium name="WormBaseParasite"/>
        </authorList>
    </citation>
    <scope>IDENTIFICATION</scope>
</reference>
<name>A0A0R3TC99_RODNA</name>
<evidence type="ECO:0000256" key="3">
    <source>
        <dbReference type="ARBA" id="ARBA00023015"/>
    </source>
</evidence>